<keyword evidence="3" id="KW-1185">Reference proteome</keyword>
<dbReference type="Pfam" id="PF11751">
    <property type="entry name" value="PorP_SprF"/>
    <property type="match status" value="1"/>
</dbReference>
<dbReference type="NCBIfam" id="TIGR03519">
    <property type="entry name" value="T9SS_PorP_fam"/>
    <property type="match status" value="1"/>
</dbReference>
<sequence>MKRFLLSAIVFLTALGAVMAQQRPQYTQYPLNNYIINPAVGGIEDYADLRMGYRAQWVGIEGAPRSFYASVHAPIGKYNVARATGKESLNRYGFSSIDKYKKAKPHHGVGAMAQVDKAGLLQTSTLNLSYAYHLPLNKYLMLSSGIYGGFTQFKANTEEAIAFDPNDPYLAGNIMNSSNLDLGVGFWLYSPDFYIGVSGAQLAGKNRDFIQNEETVEPYNRQQPHLYTTAGLRLQLTRDLSFTPSVMVKATQSASPSIDVNTKVTYNQQLWGGVSYRHKDAVAVMAGININYLLDVGYTYDVTTSGLNKATRGSHEVVVGIKLGNKDKVICPQWLW</sequence>
<protein>
    <submittedName>
        <fullName evidence="2">Type IX secretion system membrane protein PorP/SprF</fullName>
    </submittedName>
</protein>
<feature type="signal peptide" evidence="1">
    <location>
        <begin position="1"/>
        <end position="20"/>
    </location>
</feature>
<proteinExistence type="predicted"/>
<gene>
    <name evidence="2" type="ORF">ACFSKU_12810</name>
</gene>
<keyword evidence="1" id="KW-0732">Signal</keyword>
<comment type="caution">
    <text evidence="2">The sequence shown here is derived from an EMBL/GenBank/DDBJ whole genome shotgun (WGS) entry which is preliminary data.</text>
</comment>
<feature type="chain" id="PRO_5045458404" evidence="1">
    <location>
        <begin position="21"/>
        <end position="336"/>
    </location>
</feature>
<dbReference type="InterPro" id="IPR019861">
    <property type="entry name" value="PorP/SprF_Bacteroidetes"/>
</dbReference>
<evidence type="ECO:0000313" key="3">
    <source>
        <dbReference type="Proteomes" id="UP001597369"/>
    </source>
</evidence>
<dbReference type="EMBL" id="JBHUHV010000038">
    <property type="protein sequence ID" value="MFD2067769.1"/>
    <property type="molecule type" value="Genomic_DNA"/>
</dbReference>
<organism evidence="2 3">
    <name type="scientific">Pontibacter silvestris</name>
    <dbReference type="NCBI Taxonomy" id="2305183"/>
    <lineage>
        <taxon>Bacteria</taxon>
        <taxon>Pseudomonadati</taxon>
        <taxon>Bacteroidota</taxon>
        <taxon>Cytophagia</taxon>
        <taxon>Cytophagales</taxon>
        <taxon>Hymenobacteraceae</taxon>
        <taxon>Pontibacter</taxon>
    </lineage>
</organism>
<accession>A0ABW4WZB0</accession>
<evidence type="ECO:0000313" key="2">
    <source>
        <dbReference type="EMBL" id="MFD2067769.1"/>
    </source>
</evidence>
<evidence type="ECO:0000256" key="1">
    <source>
        <dbReference type="SAM" id="SignalP"/>
    </source>
</evidence>
<dbReference type="Proteomes" id="UP001597369">
    <property type="component" value="Unassembled WGS sequence"/>
</dbReference>
<dbReference type="RefSeq" id="WP_229962606.1">
    <property type="nucleotide sequence ID" value="NZ_JAJJWI010000027.1"/>
</dbReference>
<reference evidence="3" key="1">
    <citation type="journal article" date="2019" name="Int. J. Syst. Evol. Microbiol.">
        <title>The Global Catalogue of Microorganisms (GCM) 10K type strain sequencing project: providing services to taxonomists for standard genome sequencing and annotation.</title>
        <authorList>
            <consortium name="The Broad Institute Genomics Platform"/>
            <consortium name="The Broad Institute Genome Sequencing Center for Infectious Disease"/>
            <person name="Wu L."/>
            <person name="Ma J."/>
        </authorList>
    </citation>
    <scope>NUCLEOTIDE SEQUENCE [LARGE SCALE GENOMIC DNA]</scope>
    <source>
        <strain evidence="3">JCM 16545</strain>
    </source>
</reference>
<name>A0ABW4WZB0_9BACT</name>